<comment type="caution">
    <text evidence="2">The sequence shown here is derived from an EMBL/GenBank/DDBJ whole genome shotgun (WGS) entry which is preliminary data.</text>
</comment>
<dbReference type="SUPFAM" id="SSF55144">
    <property type="entry name" value="LigT-like"/>
    <property type="match status" value="1"/>
</dbReference>
<proteinExistence type="predicted"/>
<sequence>MEAQSNTTTSDPPPPGNPYDELLEQCQNDPKQLQTSYSHARLSRTAAQRSLLLAPDFRGFTIDPVLTSLLNEPGFVDPRNCLVFWAKPPERVRVLVEGIQRRLVEGGFGSLWPMPPSNLHLTVLEIAHSLPYPAIARLSHKLHPHLGTITDYTLTHRARLVKPRVNYDGSAIALSFLPASGGGEGYTYHHLRRDVYDLVTRNAGVEVASRYTVASAHLTIARFVEQSIWEEGKVGELIKCIEEVNKDLERDYGDEGQWGWTVGEEKGLVCREGRVWYGGGESLGEGKGF</sequence>
<dbReference type="EMBL" id="JAPUFD010000029">
    <property type="protein sequence ID" value="MDI1493561.1"/>
    <property type="molecule type" value="Genomic_DNA"/>
</dbReference>
<evidence type="ECO:0000256" key="1">
    <source>
        <dbReference type="SAM" id="MobiDB-lite"/>
    </source>
</evidence>
<name>A0AA43TVX2_9LECA</name>
<evidence type="ECO:0008006" key="4">
    <source>
        <dbReference type="Google" id="ProtNLM"/>
    </source>
</evidence>
<dbReference type="Proteomes" id="UP001161017">
    <property type="component" value="Unassembled WGS sequence"/>
</dbReference>
<keyword evidence="3" id="KW-1185">Reference proteome</keyword>
<protein>
    <recommendedName>
        <fullName evidence="4">RNA ligase/cyclic nucleotide phosphodiesterase</fullName>
    </recommendedName>
</protein>
<reference evidence="2" key="1">
    <citation type="journal article" date="2023" name="Genome Biol. Evol.">
        <title>First Whole Genome Sequence and Flow Cytometry Genome Size Data for the Lichen-Forming Fungus Ramalina farinacea (Ascomycota).</title>
        <authorList>
            <person name="Llewellyn T."/>
            <person name="Mian S."/>
            <person name="Hill R."/>
            <person name="Leitch I.J."/>
            <person name="Gaya E."/>
        </authorList>
    </citation>
    <scope>NUCLEOTIDE SEQUENCE</scope>
    <source>
        <strain evidence="2">LIQ254RAFAR</strain>
    </source>
</reference>
<gene>
    <name evidence="2" type="ORF">OHK93_005352</name>
</gene>
<dbReference type="InterPro" id="IPR009097">
    <property type="entry name" value="Cyclic_Pdiesterase"/>
</dbReference>
<accession>A0AA43TVX2</accession>
<organism evidence="2 3">
    <name type="scientific">Ramalina farinacea</name>
    <dbReference type="NCBI Taxonomy" id="258253"/>
    <lineage>
        <taxon>Eukaryota</taxon>
        <taxon>Fungi</taxon>
        <taxon>Dikarya</taxon>
        <taxon>Ascomycota</taxon>
        <taxon>Pezizomycotina</taxon>
        <taxon>Lecanoromycetes</taxon>
        <taxon>OSLEUM clade</taxon>
        <taxon>Lecanoromycetidae</taxon>
        <taxon>Lecanorales</taxon>
        <taxon>Lecanorineae</taxon>
        <taxon>Ramalinaceae</taxon>
        <taxon>Ramalina</taxon>
    </lineage>
</organism>
<evidence type="ECO:0000313" key="3">
    <source>
        <dbReference type="Proteomes" id="UP001161017"/>
    </source>
</evidence>
<evidence type="ECO:0000313" key="2">
    <source>
        <dbReference type="EMBL" id="MDI1493561.1"/>
    </source>
</evidence>
<dbReference type="AlphaFoldDB" id="A0AA43TVX2"/>
<feature type="region of interest" description="Disordered" evidence="1">
    <location>
        <begin position="1"/>
        <end position="21"/>
    </location>
</feature>
<feature type="compositionally biased region" description="Polar residues" evidence="1">
    <location>
        <begin position="1"/>
        <end position="10"/>
    </location>
</feature>